<dbReference type="AlphaFoldDB" id="A0AAQ3X809"/>
<reference evidence="1 2" key="1">
    <citation type="submission" date="2024-02" db="EMBL/GenBank/DDBJ databases">
        <title>High-quality chromosome-scale genome assembly of Pensacola bahiagrass (Paspalum notatum Flugge var. saurae).</title>
        <authorList>
            <person name="Vega J.M."/>
            <person name="Podio M."/>
            <person name="Orjuela J."/>
            <person name="Siena L.A."/>
            <person name="Pessino S.C."/>
            <person name="Combes M.C."/>
            <person name="Mariac C."/>
            <person name="Albertini E."/>
            <person name="Pupilli F."/>
            <person name="Ortiz J.P.A."/>
            <person name="Leblanc O."/>
        </authorList>
    </citation>
    <scope>NUCLEOTIDE SEQUENCE [LARGE SCALE GENOMIC DNA]</scope>
    <source>
        <strain evidence="1">R1</strain>
        <tissue evidence="1">Leaf</tissue>
    </source>
</reference>
<evidence type="ECO:0000313" key="2">
    <source>
        <dbReference type="Proteomes" id="UP001341281"/>
    </source>
</evidence>
<dbReference type="InterPro" id="IPR036047">
    <property type="entry name" value="F-box-like_dom_sf"/>
</dbReference>
<organism evidence="1 2">
    <name type="scientific">Paspalum notatum var. saurae</name>
    <dbReference type="NCBI Taxonomy" id="547442"/>
    <lineage>
        <taxon>Eukaryota</taxon>
        <taxon>Viridiplantae</taxon>
        <taxon>Streptophyta</taxon>
        <taxon>Embryophyta</taxon>
        <taxon>Tracheophyta</taxon>
        <taxon>Spermatophyta</taxon>
        <taxon>Magnoliopsida</taxon>
        <taxon>Liliopsida</taxon>
        <taxon>Poales</taxon>
        <taxon>Poaceae</taxon>
        <taxon>PACMAD clade</taxon>
        <taxon>Panicoideae</taxon>
        <taxon>Andropogonodae</taxon>
        <taxon>Paspaleae</taxon>
        <taxon>Paspalinae</taxon>
        <taxon>Paspalum</taxon>
    </lineage>
</organism>
<dbReference type="EMBL" id="CP144752">
    <property type="protein sequence ID" value="WVZ87941.1"/>
    <property type="molecule type" value="Genomic_DNA"/>
</dbReference>
<evidence type="ECO:0000313" key="1">
    <source>
        <dbReference type="EMBL" id="WVZ87941.1"/>
    </source>
</evidence>
<sequence length="497" mass="56898">MELLPDDVFADDVLGRLPPGSLAAARCVRKHWRSIIDGRRLLHERADLLLPLRLDGIFCNSRLIDDQHSPYPYFFTRPPTAHQIAGHLDMCFPFLDDEDDYGFLDRQILDHCNGLLLLGWDMAVVNPATRQWAPLPPFPKPSLSLQLSSSTTITMEGYDLVACFYLVYDPIAVSQHHFEVFLIPDLTLGNKCKFPGQSEWPPSPYTTHVFSSTTWKWEQRSFVRRGDPTGTIADTTRSPDRDDHHGVYSRGALYIHCQHDSVMRYFFISICGTMHAISNDEPPFMYYRITLSSDNKYQMIAAPSSTRSKLVGYDISYLGKSEKGVYFSLFYDDDAGWPHFRVWLLNDRQMEWVLSYDIGLKAMFGFGKFTTSDFDNDYNKPWILADCCDRPATPPPALYEIIESGKDEWDFIGGGVILETKYDNAKIHGPSRIVFLGFHPYKEVAVFWLNTKVICYQLNTSTVQELGNLQLPFSMETSSFLYTPCWMQIKGLISGHD</sequence>
<protein>
    <recommendedName>
        <fullName evidence="3">F-box domain-containing protein</fullName>
    </recommendedName>
</protein>
<evidence type="ECO:0008006" key="3">
    <source>
        <dbReference type="Google" id="ProtNLM"/>
    </source>
</evidence>
<proteinExistence type="predicted"/>
<dbReference type="SUPFAM" id="SSF81383">
    <property type="entry name" value="F-box domain"/>
    <property type="match status" value="1"/>
</dbReference>
<dbReference type="PANTHER" id="PTHR34591">
    <property type="entry name" value="OS03G0653100 PROTEIN-RELATED"/>
    <property type="match status" value="1"/>
</dbReference>
<keyword evidence="2" id="KW-1185">Reference proteome</keyword>
<accession>A0AAQ3X809</accession>
<name>A0AAQ3X809_PASNO</name>
<dbReference type="PANTHER" id="PTHR34591:SF23">
    <property type="entry name" value="F-BOX DOMAIN-CONTAINING PROTEIN"/>
    <property type="match status" value="1"/>
</dbReference>
<dbReference type="Proteomes" id="UP001341281">
    <property type="component" value="Chromosome 08"/>
</dbReference>
<gene>
    <name evidence="1" type="ORF">U9M48_034515</name>
</gene>